<proteinExistence type="predicted"/>
<organism evidence="12 13">
    <name type="scientific">Lachnospira intestinalis</name>
    <dbReference type="NCBI Taxonomy" id="3133158"/>
    <lineage>
        <taxon>Bacteria</taxon>
        <taxon>Bacillati</taxon>
        <taxon>Bacillota</taxon>
        <taxon>Clostridia</taxon>
        <taxon>Lachnospirales</taxon>
        <taxon>Lachnospiraceae</taxon>
        <taxon>Lachnospira</taxon>
    </lineage>
</organism>
<feature type="DNA-binding region" description="OmpR/PhoB-type" evidence="9">
    <location>
        <begin position="128"/>
        <end position="224"/>
    </location>
</feature>
<keyword evidence="5 9" id="KW-0238">DNA-binding</keyword>
<dbReference type="Gene3D" id="3.40.50.2300">
    <property type="match status" value="1"/>
</dbReference>
<dbReference type="PANTHER" id="PTHR48111:SF40">
    <property type="entry name" value="PHOSPHATE REGULON TRANSCRIPTIONAL REGULATORY PROTEIN PHOB"/>
    <property type="match status" value="1"/>
</dbReference>
<evidence type="ECO:0000256" key="9">
    <source>
        <dbReference type="PROSITE-ProRule" id="PRU01091"/>
    </source>
</evidence>
<evidence type="ECO:0000256" key="6">
    <source>
        <dbReference type="ARBA" id="ARBA00023163"/>
    </source>
</evidence>
<comment type="function">
    <text evidence="7">May play the central regulatory role in sporulation. It may be an element of the effector pathway responsible for the activation of sporulation genes in response to nutritional stress. Spo0A may act in concert with spo0H (a sigma factor) to control the expression of some genes that are critical to the sporulation process.</text>
</comment>
<dbReference type="PANTHER" id="PTHR48111">
    <property type="entry name" value="REGULATOR OF RPOS"/>
    <property type="match status" value="1"/>
</dbReference>
<evidence type="ECO:0000256" key="2">
    <source>
        <dbReference type="ARBA" id="ARBA00022553"/>
    </source>
</evidence>
<dbReference type="SUPFAM" id="SSF46894">
    <property type="entry name" value="C-terminal effector domain of the bipartite response regulators"/>
    <property type="match status" value="1"/>
</dbReference>
<evidence type="ECO:0000259" key="10">
    <source>
        <dbReference type="PROSITE" id="PS50110"/>
    </source>
</evidence>
<feature type="domain" description="OmpR/PhoB-type" evidence="11">
    <location>
        <begin position="128"/>
        <end position="224"/>
    </location>
</feature>
<evidence type="ECO:0000313" key="13">
    <source>
        <dbReference type="Proteomes" id="UP001546774"/>
    </source>
</evidence>
<protein>
    <recommendedName>
        <fullName evidence="1">Stage 0 sporulation protein A homolog</fullName>
    </recommendedName>
</protein>
<keyword evidence="3" id="KW-0902">Two-component regulatory system</keyword>
<feature type="modified residue" description="4-aspartylphosphate" evidence="8">
    <location>
        <position position="52"/>
    </location>
</feature>
<dbReference type="CDD" id="cd00383">
    <property type="entry name" value="trans_reg_C"/>
    <property type="match status" value="1"/>
</dbReference>
<keyword evidence="13" id="KW-1185">Reference proteome</keyword>
<dbReference type="InterPro" id="IPR016032">
    <property type="entry name" value="Sig_transdc_resp-reg_C-effctor"/>
</dbReference>
<dbReference type="InterPro" id="IPR001789">
    <property type="entry name" value="Sig_transdc_resp-reg_receiver"/>
</dbReference>
<gene>
    <name evidence="12" type="ORF">WMO37_06415</name>
</gene>
<name>A0ABV1H4M0_9FIRM</name>
<dbReference type="InterPro" id="IPR001867">
    <property type="entry name" value="OmpR/PhoB-type_DNA-bd"/>
</dbReference>
<evidence type="ECO:0000256" key="7">
    <source>
        <dbReference type="ARBA" id="ARBA00024867"/>
    </source>
</evidence>
<dbReference type="EMBL" id="JBBMFS010000004">
    <property type="protein sequence ID" value="MEQ2554655.1"/>
    <property type="molecule type" value="Genomic_DNA"/>
</dbReference>
<evidence type="ECO:0000256" key="4">
    <source>
        <dbReference type="ARBA" id="ARBA00023015"/>
    </source>
</evidence>
<dbReference type="SMART" id="SM00862">
    <property type="entry name" value="Trans_reg_C"/>
    <property type="match status" value="1"/>
</dbReference>
<evidence type="ECO:0000259" key="11">
    <source>
        <dbReference type="PROSITE" id="PS51755"/>
    </source>
</evidence>
<dbReference type="PROSITE" id="PS51755">
    <property type="entry name" value="OMPR_PHOB"/>
    <property type="match status" value="1"/>
</dbReference>
<feature type="domain" description="Response regulatory" evidence="10">
    <location>
        <begin position="3"/>
        <end position="119"/>
    </location>
</feature>
<evidence type="ECO:0000313" key="12">
    <source>
        <dbReference type="EMBL" id="MEQ2554655.1"/>
    </source>
</evidence>
<comment type="caution">
    <text evidence="12">The sequence shown here is derived from an EMBL/GenBank/DDBJ whole genome shotgun (WGS) entry which is preliminary data.</text>
</comment>
<dbReference type="Gene3D" id="6.10.250.690">
    <property type="match status" value="1"/>
</dbReference>
<evidence type="ECO:0000256" key="3">
    <source>
        <dbReference type="ARBA" id="ARBA00023012"/>
    </source>
</evidence>
<dbReference type="InterPro" id="IPR039420">
    <property type="entry name" value="WalR-like"/>
</dbReference>
<reference evidence="12" key="1">
    <citation type="submission" date="2024-03" db="EMBL/GenBank/DDBJ databases">
        <title>Human intestinal bacterial collection.</title>
        <authorList>
            <person name="Pauvert C."/>
            <person name="Hitch T.C.A."/>
            <person name="Clavel T."/>
        </authorList>
    </citation>
    <scope>NUCLEOTIDE SEQUENCE [LARGE SCALE GENOMIC DNA]</scope>
    <source>
        <strain evidence="12">CLA-AA-H89B</strain>
    </source>
</reference>
<dbReference type="InterPro" id="IPR036388">
    <property type="entry name" value="WH-like_DNA-bd_sf"/>
</dbReference>
<dbReference type="PROSITE" id="PS50110">
    <property type="entry name" value="RESPONSE_REGULATORY"/>
    <property type="match status" value="1"/>
</dbReference>
<keyword evidence="4" id="KW-0805">Transcription regulation</keyword>
<dbReference type="SUPFAM" id="SSF52172">
    <property type="entry name" value="CheY-like"/>
    <property type="match status" value="1"/>
</dbReference>
<dbReference type="Pfam" id="PF00486">
    <property type="entry name" value="Trans_reg_C"/>
    <property type="match status" value="1"/>
</dbReference>
<keyword evidence="2 8" id="KW-0597">Phosphoprotein</keyword>
<sequence>MALIYVVEDDKNISEIESFALKNAGHQIVECACAKEFHKQVQERIPDMVLLDIMLPDEDGLSILKKLRATPETRRIPVILVTAKTTEIDKVKGLDSGADDYLTKPFGVMELISRVKALLRRVGGMEDEKFLRVGILFIDDEKHVAYVDDKHIELTYKEYELLKYLTINQGIVLSRDNLMEKIWSSDYEGESRTLDVHIKTLRQKLGKAGSYIKTVRNVGYFLDLDTDV</sequence>
<dbReference type="Gene3D" id="1.10.10.10">
    <property type="entry name" value="Winged helix-like DNA-binding domain superfamily/Winged helix DNA-binding domain"/>
    <property type="match status" value="1"/>
</dbReference>
<evidence type="ECO:0000256" key="1">
    <source>
        <dbReference type="ARBA" id="ARBA00018672"/>
    </source>
</evidence>
<dbReference type="InterPro" id="IPR011006">
    <property type="entry name" value="CheY-like_superfamily"/>
</dbReference>
<dbReference type="Pfam" id="PF00072">
    <property type="entry name" value="Response_reg"/>
    <property type="match status" value="1"/>
</dbReference>
<accession>A0ABV1H4M0</accession>
<dbReference type="Proteomes" id="UP001546774">
    <property type="component" value="Unassembled WGS sequence"/>
</dbReference>
<dbReference type="SMART" id="SM00448">
    <property type="entry name" value="REC"/>
    <property type="match status" value="1"/>
</dbReference>
<evidence type="ECO:0000256" key="5">
    <source>
        <dbReference type="ARBA" id="ARBA00023125"/>
    </source>
</evidence>
<evidence type="ECO:0000256" key="8">
    <source>
        <dbReference type="PROSITE-ProRule" id="PRU00169"/>
    </source>
</evidence>
<keyword evidence="6" id="KW-0804">Transcription</keyword>